<evidence type="ECO:0000259" key="8">
    <source>
        <dbReference type="PROSITE" id="PS50850"/>
    </source>
</evidence>
<feature type="transmembrane region" description="Helical" evidence="7">
    <location>
        <begin position="357"/>
        <end position="377"/>
    </location>
</feature>
<evidence type="ECO:0000256" key="4">
    <source>
        <dbReference type="ARBA" id="ARBA00022989"/>
    </source>
</evidence>
<dbReference type="EMBL" id="BTSX01000005">
    <property type="protein sequence ID" value="GMS99592.1"/>
    <property type="molecule type" value="Genomic_DNA"/>
</dbReference>
<dbReference type="InterPro" id="IPR044770">
    <property type="entry name" value="MFS_spinster-like"/>
</dbReference>
<feature type="transmembrane region" description="Helical" evidence="7">
    <location>
        <begin position="436"/>
        <end position="459"/>
    </location>
</feature>
<feature type="transmembrane region" description="Helical" evidence="7">
    <location>
        <begin position="285"/>
        <end position="310"/>
    </location>
</feature>
<keyword evidence="5 7" id="KW-0472">Membrane</keyword>
<dbReference type="Pfam" id="PF07690">
    <property type="entry name" value="MFS_1"/>
    <property type="match status" value="1"/>
</dbReference>
<gene>
    <name evidence="9" type="ORF">PENTCL1PPCAC_21767</name>
</gene>
<dbReference type="Proteomes" id="UP001432027">
    <property type="component" value="Unassembled WGS sequence"/>
</dbReference>
<dbReference type="AlphaFoldDB" id="A0AAV5TZH8"/>
<reference evidence="9" key="1">
    <citation type="submission" date="2023-10" db="EMBL/GenBank/DDBJ databases">
        <title>Genome assembly of Pristionchus species.</title>
        <authorList>
            <person name="Yoshida K."/>
            <person name="Sommer R.J."/>
        </authorList>
    </citation>
    <scope>NUCLEOTIDE SEQUENCE</scope>
    <source>
        <strain evidence="9">RS0144</strain>
    </source>
</reference>
<keyword evidence="4 7" id="KW-1133">Transmembrane helix</keyword>
<organism evidence="9 10">
    <name type="scientific">Pristionchus entomophagus</name>
    <dbReference type="NCBI Taxonomy" id="358040"/>
    <lineage>
        <taxon>Eukaryota</taxon>
        <taxon>Metazoa</taxon>
        <taxon>Ecdysozoa</taxon>
        <taxon>Nematoda</taxon>
        <taxon>Chromadorea</taxon>
        <taxon>Rhabditida</taxon>
        <taxon>Rhabditina</taxon>
        <taxon>Diplogasteromorpha</taxon>
        <taxon>Diplogasteroidea</taxon>
        <taxon>Neodiplogasteridae</taxon>
        <taxon>Pristionchus</taxon>
    </lineage>
</organism>
<feature type="transmembrane region" description="Helical" evidence="7">
    <location>
        <begin position="199"/>
        <end position="220"/>
    </location>
</feature>
<keyword evidence="3 7" id="KW-0812">Transmembrane</keyword>
<feature type="transmembrane region" description="Helical" evidence="7">
    <location>
        <begin position="330"/>
        <end position="351"/>
    </location>
</feature>
<comment type="subcellular location">
    <subcellularLocation>
        <location evidence="1">Membrane</location>
        <topology evidence="1">Multi-pass membrane protein</topology>
    </subcellularLocation>
</comment>
<feature type="transmembrane region" description="Helical" evidence="7">
    <location>
        <begin position="397"/>
        <end position="416"/>
    </location>
</feature>
<comment type="caution">
    <text evidence="9">The sequence shown here is derived from an EMBL/GenBank/DDBJ whole genome shotgun (WGS) entry which is preliminary data.</text>
</comment>
<evidence type="ECO:0000313" key="9">
    <source>
        <dbReference type="EMBL" id="GMS99592.1"/>
    </source>
</evidence>
<evidence type="ECO:0000256" key="3">
    <source>
        <dbReference type="ARBA" id="ARBA00022692"/>
    </source>
</evidence>
<keyword evidence="10" id="KW-1185">Reference proteome</keyword>
<feature type="domain" description="Major facilitator superfamily (MFS) profile" evidence="8">
    <location>
        <begin position="39"/>
        <end position="464"/>
    </location>
</feature>
<feature type="non-terminal residue" evidence="9">
    <location>
        <position position="1"/>
    </location>
</feature>
<dbReference type="Gene3D" id="1.20.1250.20">
    <property type="entry name" value="MFS general substrate transporter like domains"/>
    <property type="match status" value="2"/>
</dbReference>
<dbReference type="PANTHER" id="PTHR23505">
    <property type="entry name" value="SPINSTER"/>
    <property type="match status" value="1"/>
</dbReference>
<sequence length="509" mass="55800">CSCIDNRQAFNLSISVSFAFHTMEFDSVRSQVTTGKLFVTACLGIIFFINAFDAHGVEGVVPLIQINYDIKDAQTATIRTFSTIAQTITYGLIWILGDVFDRRKLFLVSLSTWITLSLCSIVLGSTYFVVFVAFRSLAASASSAFTVLTPVILADLWRDRALGVALMFMSANELMTTQITAILNSWIVTSGVPWQSGLIAGPLVAIVPLIGLLCASRTFRSPEYRRSLQRSFANAFSILKIKSFVLIAAELTCGAFFARAFWFWFPTMLLNAWTDFPDAFFGFSYTTVTTFNSLAKIAGNVIGLPTILWIAQSWRHGTGLCSGREGFTRAYPIVVSAGASVYAAAYFVGILMVVENYIVFLGVMFFVGLGASADMSLSAQMKLMVVPTSSRPAAVALSRLISGIVTTPAAQLAGLISDTVRGDSMLPSDRFRAYQLALLCTVSFLVLGVICDMLLVVFFPEDCRKAEEIDEQELKRVDESTYLIGTPKSRSESVFDTLIRSRTTTLNSY</sequence>
<dbReference type="SUPFAM" id="SSF103473">
    <property type="entry name" value="MFS general substrate transporter"/>
    <property type="match status" value="1"/>
</dbReference>
<dbReference type="GO" id="GO:0022857">
    <property type="term" value="F:transmembrane transporter activity"/>
    <property type="evidence" value="ECO:0007669"/>
    <property type="project" value="InterPro"/>
</dbReference>
<dbReference type="PROSITE" id="PS50850">
    <property type="entry name" value="MFS"/>
    <property type="match status" value="1"/>
</dbReference>
<keyword evidence="2" id="KW-0813">Transport</keyword>
<feature type="transmembrane region" description="Helical" evidence="7">
    <location>
        <begin position="105"/>
        <end position="130"/>
    </location>
</feature>
<accession>A0AAV5TZH8</accession>
<dbReference type="InterPro" id="IPR011701">
    <property type="entry name" value="MFS"/>
</dbReference>
<protein>
    <recommendedName>
        <fullName evidence="8">Major facilitator superfamily (MFS) profile domain-containing protein</fullName>
    </recommendedName>
</protein>
<evidence type="ECO:0000313" key="10">
    <source>
        <dbReference type="Proteomes" id="UP001432027"/>
    </source>
</evidence>
<feature type="transmembrane region" description="Helical" evidence="7">
    <location>
        <begin position="164"/>
        <end position="187"/>
    </location>
</feature>
<evidence type="ECO:0000256" key="1">
    <source>
        <dbReference type="ARBA" id="ARBA00004141"/>
    </source>
</evidence>
<feature type="transmembrane region" description="Helical" evidence="7">
    <location>
        <begin position="37"/>
        <end position="56"/>
    </location>
</feature>
<feature type="transmembrane region" description="Helical" evidence="7">
    <location>
        <begin position="136"/>
        <end position="157"/>
    </location>
</feature>
<comment type="similarity">
    <text evidence="6">Belongs to the major facilitator superfamily. Spinster (TC 2.A.1.49) family.</text>
</comment>
<name>A0AAV5TZH8_9BILA</name>
<evidence type="ECO:0000256" key="5">
    <source>
        <dbReference type="ARBA" id="ARBA00023136"/>
    </source>
</evidence>
<evidence type="ECO:0000256" key="7">
    <source>
        <dbReference type="SAM" id="Phobius"/>
    </source>
</evidence>
<evidence type="ECO:0000256" key="6">
    <source>
        <dbReference type="ARBA" id="ARBA00024338"/>
    </source>
</evidence>
<feature type="transmembrane region" description="Helical" evidence="7">
    <location>
        <begin position="241"/>
        <end position="265"/>
    </location>
</feature>
<dbReference type="GO" id="GO:0016020">
    <property type="term" value="C:membrane"/>
    <property type="evidence" value="ECO:0007669"/>
    <property type="project" value="UniProtKB-SubCell"/>
</dbReference>
<evidence type="ECO:0000256" key="2">
    <source>
        <dbReference type="ARBA" id="ARBA00022448"/>
    </source>
</evidence>
<dbReference type="PANTHER" id="PTHR23505:SF79">
    <property type="entry name" value="PROTEIN SPINSTER"/>
    <property type="match status" value="1"/>
</dbReference>
<proteinExistence type="inferred from homology"/>
<dbReference type="InterPro" id="IPR020846">
    <property type="entry name" value="MFS_dom"/>
</dbReference>
<feature type="transmembrane region" description="Helical" evidence="7">
    <location>
        <begin position="76"/>
        <end position="96"/>
    </location>
</feature>
<dbReference type="InterPro" id="IPR036259">
    <property type="entry name" value="MFS_trans_sf"/>
</dbReference>